<keyword evidence="3" id="KW-1185">Reference proteome</keyword>
<dbReference type="Proteomes" id="UP001221142">
    <property type="component" value="Unassembled WGS sequence"/>
</dbReference>
<name>A0AAD7B373_9AGAR</name>
<keyword evidence="1" id="KW-1133">Transmembrane helix</keyword>
<keyword evidence="1" id="KW-0472">Membrane</keyword>
<feature type="transmembrane region" description="Helical" evidence="1">
    <location>
        <begin position="55"/>
        <end position="75"/>
    </location>
</feature>
<proteinExistence type="predicted"/>
<sequence>MLHPSTMARNSNRALPVVITSFLLTALVLLAPYILSAFRQTAAAAFWVSDKYMHGVAALCFVFDVGCICIGLVEVGRSFVRRCMRPEALDSEAESERLIPRTVPARVLVWDPEGTPIPAVTPRAQLIEILATLGFLIYAYIAADYILRHDIISSSKCMPQNFVDGFVFILQGLGIAVVEFVVIGFLSGELFWCRVCNRTGDAVQVPLSKEEKEIESVVGV</sequence>
<dbReference type="EMBL" id="JARKIF010000040">
    <property type="protein sequence ID" value="KAJ7609423.1"/>
    <property type="molecule type" value="Genomic_DNA"/>
</dbReference>
<dbReference type="AlphaFoldDB" id="A0AAD7B373"/>
<accession>A0AAD7B373</accession>
<evidence type="ECO:0000313" key="3">
    <source>
        <dbReference type="Proteomes" id="UP001221142"/>
    </source>
</evidence>
<feature type="transmembrane region" description="Helical" evidence="1">
    <location>
        <begin position="166"/>
        <end position="188"/>
    </location>
</feature>
<comment type="caution">
    <text evidence="2">The sequence shown here is derived from an EMBL/GenBank/DDBJ whole genome shotgun (WGS) entry which is preliminary data.</text>
</comment>
<keyword evidence="1" id="KW-0812">Transmembrane</keyword>
<evidence type="ECO:0000313" key="2">
    <source>
        <dbReference type="EMBL" id="KAJ7609423.1"/>
    </source>
</evidence>
<reference evidence="2" key="1">
    <citation type="submission" date="2023-03" db="EMBL/GenBank/DDBJ databases">
        <title>Massive genome expansion in bonnet fungi (Mycena s.s.) driven by repeated elements and novel gene families across ecological guilds.</title>
        <authorList>
            <consortium name="Lawrence Berkeley National Laboratory"/>
            <person name="Harder C.B."/>
            <person name="Miyauchi S."/>
            <person name="Viragh M."/>
            <person name="Kuo A."/>
            <person name="Thoen E."/>
            <person name="Andreopoulos B."/>
            <person name="Lu D."/>
            <person name="Skrede I."/>
            <person name="Drula E."/>
            <person name="Henrissat B."/>
            <person name="Morin E."/>
            <person name="Kohler A."/>
            <person name="Barry K."/>
            <person name="LaButti K."/>
            <person name="Morin E."/>
            <person name="Salamov A."/>
            <person name="Lipzen A."/>
            <person name="Mereny Z."/>
            <person name="Hegedus B."/>
            <person name="Baldrian P."/>
            <person name="Stursova M."/>
            <person name="Weitz H."/>
            <person name="Taylor A."/>
            <person name="Grigoriev I.V."/>
            <person name="Nagy L.G."/>
            <person name="Martin F."/>
            <person name="Kauserud H."/>
        </authorList>
    </citation>
    <scope>NUCLEOTIDE SEQUENCE</scope>
    <source>
        <strain evidence="2">9284</strain>
    </source>
</reference>
<organism evidence="2 3">
    <name type="scientific">Roridomyces roridus</name>
    <dbReference type="NCBI Taxonomy" id="1738132"/>
    <lineage>
        <taxon>Eukaryota</taxon>
        <taxon>Fungi</taxon>
        <taxon>Dikarya</taxon>
        <taxon>Basidiomycota</taxon>
        <taxon>Agaricomycotina</taxon>
        <taxon>Agaricomycetes</taxon>
        <taxon>Agaricomycetidae</taxon>
        <taxon>Agaricales</taxon>
        <taxon>Marasmiineae</taxon>
        <taxon>Mycenaceae</taxon>
        <taxon>Roridomyces</taxon>
    </lineage>
</organism>
<feature type="transmembrane region" description="Helical" evidence="1">
    <location>
        <begin position="12"/>
        <end position="35"/>
    </location>
</feature>
<feature type="transmembrane region" description="Helical" evidence="1">
    <location>
        <begin position="126"/>
        <end position="146"/>
    </location>
</feature>
<gene>
    <name evidence="2" type="ORF">FB45DRAFT_944419</name>
</gene>
<protein>
    <submittedName>
        <fullName evidence="2">Uncharacterized protein</fullName>
    </submittedName>
</protein>
<evidence type="ECO:0000256" key="1">
    <source>
        <dbReference type="SAM" id="Phobius"/>
    </source>
</evidence>